<organism evidence="3 4">
    <name type="scientific">Natronoglycomyces albus</name>
    <dbReference type="NCBI Taxonomy" id="2811108"/>
    <lineage>
        <taxon>Bacteria</taxon>
        <taxon>Bacillati</taxon>
        <taxon>Actinomycetota</taxon>
        <taxon>Actinomycetes</taxon>
        <taxon>Glycomycetales</taxon>
        <taxon>Glycomycetaceae</taxon>
        <taxon>Natronoglycomyces</taxon>
    </lineage>
</organism>
<name>A0A895XVB0_9ACTN</name>
<dbReference type="RefSeq" id="WP_213171587.1">
    <property type="nucleotide sequence ID" value="NZ_CP070496.1"/>
</dbReference>
<keyword evidence="4" id="KW-1185">Reference proteome</keyword>
<accession>A0A895XVB0</accession>
<dbReference type="AlphaFoldDB" id="A0A895XVB0"/>
<evidence type="ECO:0008006" key="5">
    <source>
        <dbReference type="Google" id="ProtNLM"/>
    </source>
</evidence>
<proteinExistence type="predicted"/>
<keyword evidence="2" id="KW-0472">Membrane</keyword>
<reference evidence="3" key="1">
    <citation type="submission" date="2021-02" db="EMBL/GenBank/DDBJ databases">
        <title>Natronoglycomyces albus gen. nov., sp. nov, a haloalkaliphilic actinobacterium from a soda solonchak soil.</title>
        <authorList>
            <person name="Sorokin D.Y."/>
            <person name="Khijniak T.V."/>
            <person name="Zakharycheva A.P."/>
            <person name="Boueva O.V."/>
            <person name="Ariskina E.V."/>
            <person name="Hahnke R.L."/>
            <person name="Bunk B."/>
            <person name="Sproer C."/>
            <person name="Schumann P."/>
            <person name="Evtushenko L.I."/>
            <person name="Kublanov I.V."/>
        </authorList>
    </citation>
    <scope>NUCLEOTIDE SEQUENCE</scope>
    <source>
        <strain evidence="3">DSM 106290</strain>
    </source>
</reference>
<dbReference type="Proteomes" id="UP000662939">
    <property type="component" value="Chromosome"/>
</dbReference>
<feature type="compositionally biased region" description="Low complexity" evidence="1">
    <location>
        <begin position="58"/>
        <end position="76"/>
    </location>
</feature>
<keyword evidence="2" id="KW-1133">Transmembrane helix</keyword>
<evidence type="ECO:0000313" key="4">
    <source>
        <dbReference type="Proteomes" id="UP000662939"/>
    </source>
</evidence>
<keyword evidence="2" id="KW-0812">Transmembrane</keyword>
<gene>
    <name evidence="3" type="ORF">JQS30_01180</name>
</gene>
<dbReference type="EMBL" id="CP070496">
    <property type="protein sequence ID" value="QSB05578.1"/>
    <property type="molecule type" value="Genomic_DNA"/>
</dbReference>
<feature type="transmembrane region" description="Helical" evidence="2">
    <location>
        <begin position="132"/>
        <end position="155"/>
    </location>
</feature>
<evidence type="ECO:0000256" key="1">
    <source>
        <dbReference type="SAM" id="MobiDB-lite"/>
    </source>
</evidence>
<feature type="compositionally biased region" description="Basic and acidic residues" evidence="1">
    <location>
        <begin position="1"/>
        <end position="41"/>
    </location>
</feature>
<sequence length="264" mass="28604">MTSTHDTHEPRNSREADTELDRHAAFEQHPTLDRSEAHEESSCPTLSTESHPDEDHQSNPSPATSTTPRPRTRLSTYANDESPNRSTRSDTPRQRRPAPTAQHDPVPAQAAAEAPAGPADDDEPEARRFKPLTWAIIAAAIAFTVVVLISGMRLIAGVDDLDDTPARSVDGFLTALLDDQDSAAAADWLCAEKRDRDLNSALLALADLGEHGITFHDVTEVNRDVGSATVTAELRAEGETALWTFTLVAEDSNPQWVVCDVANG</sequence>
<feature type="compositionally biased region" description="Low complexity" evidence="1">
    <location>
        <begin position="104"/>
        <end position="118"/>
    </location>
</feature>
<evidence type="ECO:0000256" key="2">
    <source>
        <dbReference type="SAM" id="Phobius"/>
    </source>
</evidence>
<protein>
    <recommendedName>
        <fullName evidence="5">DUF4878 domain-containing protein</fullName>
    </recommendedName>
</protein>
<dbReference type="KEGG" id="nav:JQS30_01180"/>
<evidence type="ECO:0000313" key="3">
    <source>
        <dbReference type="EMBL" id="QSB05578.1"/>
    </source>
</evidence>
<feature type="region of interest" description="Disordered" evidence="1">
    <location>
        <begin position="1"/>
        <end position="125"/>
    </location>
</feature>
<feature type="compositionally biased region" description="Polar residues" evidence="1">
    <location>
        <begin position="77"/>
        <end position="86"/>
    </location>
</feature>